<dbReference type="AlphaFoldDB" id="A0A7K0FYX7"/>
<accession>A0A7K0FYX7</accession>
<comment type="caution">
    <text evidence="1">The sequence shown here is derived from an EMBL/GenBank/DDBJ whole genome shotgun (WGS) entry which is preliminary data.</text>
</comment>
<gene>
    <name evidence="1" type="ORF">GJU39_10810</name>
</gene>
<proteinExistence type="predicted"/>
<dbReference type="RefSeq" id="WP_154280820.1">
    <property type="nucleotide sequence ID" value="NZ_JBHUJQ010000001.1"/>
</dbReference>
<dbReference type="EMBL" id="WKKH01000013">
    <property type="protein sequence ID" value="MRX76582.1"/>
    <property type="molecule type" value="Genomic_DNA"/>
</dbReference>
<dbReference type="PROSITE" id="PS51257">
    <property type="entry name" value="PROKAR_LIPOPROTEIN"/>
    <property type="match status" value="1"/>
</dbReference>
<dbReference type="OrthoDB" id="765151at2"/>
<protein>
    <submittedName>
        <fullName evidence="1">Uncharacterized protein</fullName>
    </submittedName>
</protein>
<organism evidence="1 2">
    <name type="scientific">Pedobacter petrophilus</name>
    <dbReference type="NCBI Taxonomy" id="1908241"/>
    <lineage>
        <taxon>Bacteria</taxon>
        <taxon>Pseudomonadati</taxon>
        <taxon>Bacteroidota</taxon>
        <taxon>Sphingobacteriia</taxon>
        <taxon>Sphingobacteriales</taxon>
        <taxon>Sphingobacteriaceae</taxon>
        <taxon>Pedobacter</taxon>
    </lineage>
</organism>
<reference evidence="1 2" key="1">
    <citation type="submission" date="2019-11" db="EMBL/GenBank/DDBJ databases">
        <title>Pedobacter petrophilus genome.</title>
        <authorList>
            <person name="Feldbauer M.J."/>
            <person name="Newman J.D."/>
        </authorList>
    </citation>
    <scope>NUCLEOTIDE SEQUENCE [LARGE SCALE GENOMIC DNA]</scope>
    <source>
        <strain evidence="1 2">LMG 29686</strain>
    </source>
</reference>
<evidence type="ECO:0000313" key="2">
    <source>
        <dbReference type="Proteomes" id="UP000487757"/>
    </source>
</evidence>
<sequence>MECKRYFLINHLSKIFVLLILFATSCKINPAGGQINMGIVTNIKTVDLQTGTIFDNKNDTVIISKLGDIILYRKSIQSIKYNKNAFKDGQIQVNNDPKMIESSAIFHRFYIYKKDQETGKSYEFQDKAYVIKQFSVDTLLLDDPILKGGNADFDENSILVSKSDIGNGYIRETYTYKPVPSANYPDTTFLTFDKNWKSRMDYTLSQNIDKVRGIKLVQVSSIFNVVPKNKSSLGVEIPNRIIDVKIFEPNLSKAELNEINQVYQKFKLEKK</sequence>
<keyword evidence="2" id="KW-1185">Reference proteome</keyword>
<dbReference type="Proteomes" id="UP000487757">
    <property type="component" value="Unassembled WGS sequence"/>
</dbReference>
<evidence type="ECO:0000313" key="1">
    <source>
        <dbReference type="EMBL" id="MRX76582.1"/>
    </source>
</evidence>
<name>A0A7K0FYX7_9SPHI</name>